<dbReference type="RefSeq" id="WP_058382927.1">
    <property type="nucleotide sequence ID" value="NZ_CP013659.2"/>
</dbReference>
<dbReference type="Proteomes" id="UP000067683">
    <property type="component" value="Chromosome"/>
</dbReference>
<feature type="binding site" evidence="19">
    <location>
        <position position="66"/>
    </location>
    <ligand>
        <name>GTP</name>
        <dbReference type="ChEBI" id="CHEBI:37565"/>
    </ligand>
</feature>
<dbReference type="PANTHER" id="PTHR34848">
    <property type="match status" value="1"/>
</dbReference>
<name>A0A0U2XJ99_9BACL</name>
<comment type="pathway">
    <text evidence="6">Cofactor biosynthesis; adenosylcobalamin biosynthesis; adenosylcobalamin from cob(II)yrinate a,c-diamide: step 5/7.</text>
</comment>
<evidence type="ECO:0000256" key="16">
    <source>
        <dbReference type="ARBA" id="ARBA00029570"/>
    </source>
</evidence>
<dbReference type="EC" id="2.7.1.156" evidence="8"/>
<evidence type="ECO:0000256" key="6">
    <source>
        <dbReference type="ARBA" id="ARBA00005159"/>
    </source>
</evidence>
<keyword evidence="15 19" id="KW-0342">GTP-binding</keyword>
<comment type="function">
    <text evidence="4">Catalyzes ATP-dependent phosphorylation of adenosylcobinamide and addition of GMP to adenosylcobinamide phosphate.</text>
</comment>
<gene>
    <name evidence="20" type="ORF">AUC31_13930</name>
</gene>
<sequence>MVPGQLVFISGGVRSGKSAYAEMLVRGAPSERIVYIASGIARDPEMAERIARHRSDRAQDGWWTIEQPQQLSEALPLIRQNDAVLWDCVTTWLANELYEGFEQGSLCADTPGCMEQRWQELTNTIDSIREKAVYFAVVSNEVLDEPLVDHTYQEWLGKIHQWLASRADHAIEMENGLAIRRK</sequence>
<dbReference type="PANTHER" id="PTHR34848:SF1">
    <property type="entry name" value="BIFUNCTIONAL ADENOSYLCOBALAMIN BIOSYNTHESIS PROTEIN COBU"/>
    <property type="match status" value="1"/>
</dbReference>
<dbReference type="SUPFAM" id="SSF52540">
    <property type="entry name" value="P-loop containing nucleoside triphosphate hydrolases"/>
    <property type="match status" value="1"/>
</dbReference>
<keyword evidence="11" id="KW-0808">Transferase</keyword>
<comment type="catalytic activity">
    <reaction evidence="2">
        <text>adenosylcob(III)inamide phosphate + GTP + H(+) = adenosylcob(III)inamide-GDP + diphosphate</text>
        <dbReference type="Rhea" id="RHEA:22712"/>
        <dbReference type="ChEBI" id="CHEBI:15378"/>
        <dbReference type="ChEBI" id="CHEBI:33019"/>
        <dbReference type="ChEBI" id="CHEBI:37565"/>
        <dbReference type="ChEBI" id="CHEBI:58502"/>
        <dbReference type="ChEBI" id="CHEBI:60487"/>
        <dbReference type="EC" id="2.7.7.62"/>
    </reaction>
</comment>
<comment type="catalytic activity">
    <reaction evidence="3">
        <text>adenosylcob(III)inamide + GTP = adenosylcob(III)inamide phosphate + GDP + H(+)</text>
        <dbReference type="Rhea" id="RHEA:15765"/>
        <dbReference type="ChEBI" id="CHEBI:2480"/>
        <dbReference type="ChEBI" id="CHEBI:15378"/>
        <dbReference type="ChEBI" id="CHEBI:37565"/>
        <dbReference type="ChEBI" id="CHEBI:58189"/>
        <dbReference type="ChEBI" id="CHEBI:58502"/>
        <dbReference type="EC" id="2.7.1.156"/>
    </reaction>
</comment>
<dbReference type="GO" id="GO:0009236">
    <property type="term" value="P:cobalamin biosynthetic process"/>
    <property type="evidence" value="ECO:0007669"/>
    <property type="project" value="UniProtKB-UniPathway"/>
</dbReference>
<feature type="binding site" evidence="19">
    <location>
        <position position="87"/>
    </location>
    <ligand>
        <name>GTP</name>
        <dbReference type="ChEBI" id="CHEBI:37565"/>
    </ligand>
</feature>
<keyword evidence="10" id="KW-0169">Cobalamin biosynthesis</keyword>
<evidence type="ECO:0000256" key="11">
    <source>
        <dbReference type="ARBA" id="ARBA00022679"/>
    </source>
</evidence>
<dbReference type="EMBL" id="CP013659">
    <property type="protein sequence ID" value="ALS76224.1"/>
    <property type="molecule type" value="Genomic_DNA"/>
</dbReference>
<dbReference type="STRING" id="200991.AUC31_13930"/>
<evidence type="ECO:0000256" key="13">
    <source>
        <dbReference type="ARBA" id="ARBA00022777"/>
    </source>
</evidence>
<comment type="catalytic activity">
    <reaction evidence="1">
        <text>adenosylcob(III)inamide + ATP = adenosylcob(III)inamide phosphate + ADP + H(+)</text>
        <dbReference type="Rhea" id="RHEA:15769"/>
        <dbReference type="ChEBI" id="CHEBI:2480"/>
        <dbReference type="ChEBI" id="CHEBI:15378"/>
        <dbReference type="ChEBI" id="CHEBI:30616"/>
        <dbReference type="ChEBI" id="CHEBI:58502"/>
        <dbReference type="ChEBI" id="CHEBI:456216"/>
        <dbReference type="EC" id="2.7.1.156"/>
    </reaction>
</comment>
<evidence type="ECO:0000256" key="3">
    <source>
        <dbReference type="ARBA" id="ARBA00001522"/>
    </source>
</evidence>
<dbReference type="GO" id="GO:0043752">
    <property type="term" value="F:adenosylcobinamide kinase activity"/>
    <property type="evidence" value="ECO:0007669"/>
    <property type="project" value="UniProtKB-EC"/>
</dbReference>
<feature type="binding site" evidence="19">
    <location>
        <begin position="54"/>
        <end position="57"/>
    </location>
    <ligand>
        <name>GTP</name>
        <dbReference type="ChEBI" id="CHEBI:37565"/>
    </ligand>
</feature>
<evidence type="ECO:0000256" key="12">
    <source>
        <dbReference type="ARBA" id="ARBA00022741"/>
    </source>
</evidence>
<reference evidence="20" key="1">
    <citation type="submission" date="2016-01" db="EMBL/GenBank/DDBJ databases">
        <title>Complete genome of Planococcus rifietoensis type strain M8.</title>
        <authorList>
            <person name="See-Too W.S."/>
        </authorList>
    </citation>
    <scope>NUCLEOTIDE SEQUENCE [LARGE SCALE GENOMIC DNA]</scope>
    <source>
        <strain evidence="20">M8</strain>
    </source>
</reference>
<dbReference type="KEGG" id="prt:AUC31_13930"/>
<dbReference type="GO" id="GO:0005525">
    <property type="term" value="F:GTP binding"/>
    <property type="evidence" value="ECO:0007669"/>
    <property type="project" value="UniProtKB-KW"/>
</dbReference>
<evidence type="ECO:0000256" key="18">
    <source>
        <dbReference type="PIRSR" id="PIRSR006135-1"/>
    </source>
</evidence>
<comment type="similarity">
    <text evidence="7">Belongs to the CobU/CobP family.</text>
</comment>
<dbReference type="UniPathway" id="UPA00148">
    <property type="reaction ID" value="UER00236"/>
</dbReference>
<dbReference type="GO" id="GO:0005524">
    <property type="term" value="F:ATP binding"/>
    <property type="evidence" value="ECO:0007669"/>
    <property type="project" value="UniProtKB-KW"/>
</dbReference>
<evidence type="ECO:0000256" key="1">
    <source>
        <dbReference type="ARBA" id="ARBA00000312"/>
    </source>
</evidence>
<evidence type="ECO:0000313" key="20">
    <source>
        <dbReference type="EMBL" id="ALS76224.1"/>
    </source>
</evidence>
<evidence type="ECO:0000256" key="19">
    <source>
        <dbReference type="PIRSR" id="PIRSR006135-2"/>
    </source>
</evidence>
<keyword evidence="13 20" id="KW-0418">Kinase</keyword>
<feature type="active site" description="GMP-histidine intermediate" evidence="18">
    <location>
        <position position="53"/>
    </location>
</feature>
<dbReference type="Pfam" id="PF02283">
    <property type="entry name" value="CobU"/>
    <property type="match status" value="1"/>
</dbReference>
<evidence type="ECO:0000256" key="7">
    <source>
        <dbReference type="ARBA" id="ARBA00007490"/>
    </source>
</evidence>
<proteinExistence type="inferred from homology"/>
<keyword evidence="21" id="KW-1185">Reference proteome</keyword>
<feature type="binding site" evidence="19">
    <location>
        <begin position="37"/>
        <end position="39"/>
    </location>
    <ligand>
        <name>GTP</name>
        <dbReference type="ChEBI" id="CHEBI:37565"/>
    </ligand>
</feature>
<keyword evidence="12 19" id="KW-0547">Nucleotide-binding</keyword>
<dbReference type="InterPro" id="IPR027417">
    <property type="entry name" value="P-loop_NTPase"/>
</dbReference>
<dbReference type="EC" id="2.7.7.62" evidence="9"/>
<dbReference type="InterPro" id="IPR003203">
    <property type="entry name" value="CobU/CobP"/>
</dbReference>
<evidence type="ECO:0000256" key="9">
    <source>
        <dbReference type="ARBA" id="ARBA00012523"/>
    </source>
</evidence>
<dbReference type="GO" id="GO:0008820">
    <property type="term" value="F:cobinamide phosphate guanylyltransferase activity"/>
    <property type="evidence" value="ECO:0007669"/>
    <property type="project" value="UniProtKB-EC"/>
</dbReference>
<organism evidence="20 21">
    <name type="scientific">Planococcus rifietoensis</name>
    <dbReference type="NCBI Taxonomy" id="200991"/>
    <lineage>
        <taxon>Bacteria</taxon>
        <taxon>Bacillati</taxon>
        <taxon>Bacillota</taxon>
        <taxon>Bacilli</taxon>
        <taxon>Bacillales</taxon>
        <taxon>Caryophanaceae</taxon>
        <taxon>Planococcus</taxon>
    </lineage>
</organism>
<dbReference type="OrthoDB" id="9799422at2"/>
<protein>
    <recommendedName>
        <fullName evidence="16">Adenosylcobinamide kinase</fullName>
        <ecNumber evidence="8">2.7.1.156</ecNumber>
        <ecNumber evidence="9">2.7.7.62</ecNumber>
    </recommendedName>
    <alternativeName>
        <fullName evidence="17">Adenosylcobinamide-phosphate guanylyltransferase</fullName>
    </alternativeName>
</protein>
<keyword evidence="14" id="KW-0067">ATP-binding</keyword>
<dbReference type="PIRSF" id="PIRSF006135">
    <property type="entry name" value="CobU"/>
    <property type="match status" value="1"/>
</dbReference>
<evidence type="ECO:0000256" key="10">
    <source>
        <dbReference type="ARBA" id="ARBA00022573"/>
    </source>
</evidence>
<evidence type="ECO:0000256" key="14">
    <source>
        <dbReference type="ARBA" id="ARBA00022840"/>
    </source>
</evidence>
<dbReference type="Gene3D" id="3.40.50.300">
    <property type="entry name" value="P-loop containing nucleotide triphosphate hydrolases"/>
    <property type="match status" value="1"/>
</dbReference>
<evidence type="ECO:0000256" key="17">
    <source>
        <dbReference type="ARBA" id="ARBA00030571"/>
    </source>
</evidence>
<feature type="binding site" evidence="19">
    <location>
        <begin position="11"/>
        <end position="18"/>
    </location>
    <ligand>
        <name>GTP</name>
        <dbReference type="ChEBI" id="CHEBI:37565"/>
    </ligand>
</feature>
<evidence type="ECO:0000256" key="4">
    <source>
        <dbReference type="ARBA" id="ARBA00003889"/>
    </source>
</evidence>
<evidence type="ECO:0000256" key="2">
    <source>
        <dbReference type="ARBA" id="ARBA00000711"/>
    </source>
</evidence>
<evidence type="ECO:0000256" key="15">
    <source>
        <dbReference type="ARBA" id="ARBA00023134"/>
    </source>
</evidence>
<comment type="pathway">
    <text evidence="5">Cofactor biosynthesis; adenosylcobalamin biosynthesis; adenosylcobalamin from cob(II)yrinate a,c-diamide: step 6/7.</text>
</comment>
<evidence type="ECO:0000256" key="5">
    <source>
        <dbReference type="ARBA" id="ARBA00004692"/>
    </source>
</evidence>
<dbReference type="AlphaFoldDB" id="A0A0U2XJ99"/>
<accession>A0A0U2XJ99</accession>
<evidence type="ECO:0000256" key="8">
    <source>
        <dbReference type="ARBA" id="ARBA00012016"/>
    </source>
</evidence>
<evidence type="ECO:0000313" key="21">
    <source>
        <dbReference type="Proteomes" id="UP000067683"/>
    </source>
</evidence>